<dbReference type="EMBL" id="BMTU01000005">
    <property type="protein sequence ID" value="GGQ82949.1"/>
    <property type="molecule type" value="Genomic_DNA"/>
</dbReference>
<evidence type="ECO:0000313" key="3">
    <source>
        <dbReference type="EMBL" id="GGQ82949.1"/>
    </source>
</evidence>
<keyword evidence="2" id="KW-0472">Membrane</keyword>
<organism evidence="3 4">
    <name type="scientific">Streptomyces pilosus</name>
    <dbReference type="NCBI Taxonomy" id="28893"/>
    <lineage>
        <taxon>Bacteria</taxon>
        <taxon>Bacillati</taxon>
        <taxon>Actinomycetota</taxon>
        <taxon>Actinomycetes</taxon>
        <taxon>Kitasatosporales</taxon>
        <taxon>Streptomycetaceae</taxon>
        <taxon>Streptomyces</taxon>
    </lineage>
</organism>
<gene>
    <name evidence="3" type="ORF">GCM10010280_32320</name>
</gene>
<dbReference type="Proteomes" id="UP000656732">
    <property type="component" value="Unassembled WGS sequence"/>
</dbReference>
<evidence type="ECO:0000256" key="2">
    <source>
        <dbReference type="SAM" id="Phobius"/>
    </source>
</evidence>
<sequence>MTDRAPAADAGPEGAGAGRLREALAEAAHDVTPSRVPLAAVQRRGRRLRHRRRATVLGAGGALLLLPLVLVARPGTGPGPAPATPPAASASPSPAPSVRPAPRVVAPGERVTAAPGFRLWLTAEGKHWTTPSLPGLEQFRSAVGGNIDLGTPGVSVQSEISDGRAYLSGLYYGGRGTASTVEIETASGTVHGKLIELSGDPGWGVWYATADAAPGAGPLGSTPDVTVRTTEGGVYARLAAP</sequence>
<reference evidence="3" key="1">
    <citation type="journal article" date="2014" name="Int. J. Syst. Evol. Microbiol.">
        <title>Complete genome sequence of Corynebacterium casei LMG S-19264T (=DSM 44701T), isolated from a smear-ripened cheese.</title>
        <authorList>
            <consortium name="US DOE Joint Genome Institute (JGI-PGF)"/>
            <person name="Walter F."/>
            <person name="Albersmeier A."/>
            <person name="Kalinowski J."/>
            <person name="Ruckert C."/>
        </authorList>
    </citation>
    <scope>NUCLEOTIDE SEQUENCE</scope>
    <source>
        <strain evidence="3">JCM 4403</strain>
    </source>
</reference>
<keyword evidence="4" id="KW-1185">Reference proteome</keyword>
<dbReference type="RefSeq" id="WP_189558551.1">
    <property type="nucleotide sequence ID" value="NZ_BMTU01000005.1"/>
</dbReference>
<accession>A0A918EWS0</accession>
<evidence type="ECO:0000256" key="1">
    <source>
        <dbReference type="SAM" id="MobiDB-lite"/>
    </source>
</evidence>
<proteinExistence type="predicted"/>
<keyword evidence="2" id="KW-1133">Transmembrane helix</keyword>
<comment type="caution">
    <text evidence="3">The sequence shown here is derived from an EMBL/GenBank/DDBJ whole genome shotgun (WGS) entry which is preliminary data.</text>
</comment>
<evidence type="ECO:0000313" key="4">
    <source>
        <dbReference type="Proteomes" id="UP000656732"/>
    </source>
</evidence>
<keyword evidence="2" id="KW-0812">Transmembrane</keyword>
<dbReference type="AlphaFoldDB" id="A0A918EWS0"/>
<reference evidence="3" key="2">
    <citation type="submission" date="2020-09" db="EMBL/GenBank/DDBJ databases">
        <authorList>
            <person name="Sun Q."/>
            <person name="Ohkuma M."/>
        </authorList>
    </citation>
    <scope>NUCLEOTIDE SEQUENCE</scope>
    <source>
        <strain evidence="3">JCM 4403</strain>
    </source>
</reference>
<feature type="region of interest" description="Disordered" evidence="1">
    <location>
        <begin position="77"/>
        <end position="102"/>
    </location>
</feature>
<protein>
    <submittedName>
        <fullName evidence="3">Uncharacterized protein</fullName>
    </submittedName>
</protein>
<feature type="transmembrane region" description="Helical" evidence="2">
    <location>
        <begin position="54"/>
        <end position="72"/>
    </location>
</feature>
<name>A0A918EWS0_9ACTN</name>